<dbReference type="PROSITE" id="PS51257">
    <property type="entry name" value="PROKAR_LIPOPROTEIN"/>
    <property type="match status" value="1"/>
</dbReference>
<feature type="chain" id="PRO_5045855674" description="Lipoprotein" evidence="1">
    <location>
        <begin position="23"/>
        <end position="239"/>
    </location>
</feature>
<accession>A0ABX7NQQ3</accession>
<organism evidence="2 3">
    <name type="scientific">Pyxidicoccus parkwayensis</name>
    <dbReference type="NCBI Taxonomy" id="2813578"/>
    <lineage>
        <taxon>Bacteria</taxon>
        <taxon>Pseudomonadati</taxon>
        <taxon>Myxococcota</taxon>
        <taxon>Myxococcia</taxon>
        <taxon>Myxococcales</taxon>
        <taxon>Cystobacterineae</taxon>
        <taxon>Myxococcaceae</taxon>
        <taxon>Pyxidicoccus</taxon>
    </lineage>
</organism>
<evidence type="ECO:0008006" key="4">
    <source>
        <dbReference type="Google" id="ProtNLM"/>
    </source>
</evidence>
<protein>
    <recommendedName>
        <fullName evidence="4">Lipoprotein</fullName>
    </recommendedName>
</protein>
<keyword evidence="1" id="KW-0732">Signal</keyword>
<sequence length="239" mass="25241">MKATNLTFALRWSLLALVGALAASCSGDAPYYRVQVDAPDTVSLSPGENIPVELTLTRVADNSADIRLTLANAPQGITLLPEVHLPASEESVTTTLTLAIAPDVTTTGLVQTLLLAEDPTNAFAAGATFFIAVQPKSAPQPDFSIVADPRQANLYAGQSTQVPINITRAQGFTGPVTVTLEAPTSRVRADPLTIAPEETTKRLFIYTDRSTTRLPLVATVVATSEDGRKATTGLTINIR</sequence>
<evidence type="ECO:0000313" key="2">
    <source>
        <dbReference type="EMBL" id="QSQ19852.1"/>
    </source>
</evidence>
<evidence type="ECO:0000313" key="3">
    <source>
        <dbReference type="Proteomes" id="UP000662747"/>
    </source>
</evidence>
<feature type="signal peptide" evidence="1">
    <location>
        <begin position="1"/>
        <end position="22"/>
    </location>
</feature>
<reference evidence="2 3" key="1">
    <citation type="submission" date="2021-02" db="EMBL/GenBank/DDBJ databases">
        <title>De Novo genome assembly of isolated myxobacteria.</title>
        <authorList>
            <person name="Stevens D.C."/>
        </authorList>
    </citation>
    <scope>NUCLEOTIDE SEQUENCE [LARGE SCALE GENOMIC DNA]</scope>
    <source>
        <strain evidence="3">SCPEA02</strain>
    </source>
</reference>
<dbReference type="RefSeq" id="WP_206721433.1">
    <property type="nucleotide sequence ID" value="NZ_CP071090.1"/>
</dbReference>
<name>A0ABX7NQQ3_9BACT</name>
<keyword evidence="3" id="KW-1185">Reference proteome</keyword>
<evidence type="ECO:0000256" key="1">
    <source>
        <dbReference type="SAM" id="SignalP"/>
    </source>
</evidence>
<gene>
    <name evidence="2" type="ORF">JY651_31800</name>
</gene>
<dbReference type="Proteomes" id="UP000662747">
    <property type="component" value="Chromosome"/>
</dbReference>
<dbReference type="EMBL" id="CP071090">
    <property type="protein sequence ID" value="QSQ19852.1"/>
    <property type="molecule type" value="Genomic_DNA"/>
</dbReference>
<proteinExistence type="predicted"/>